<dbReference type="FunFam" id="2.60.40.420:FF:000021">
    <property type="entry name" value="Extracellular dihydrogeodin oxidase/laccase"/>
    <property type="match status" value="1"/>
</dbReference>
<dbReference type="InterPro" id="IPR033138">
    <property type="entry name" value="Cu_oxidase_CS"/>
</dbReference>
<dbReference type="EMBL" id="NHZQ01000003">
    <property type="protein sequence ID" value="PSK60454.1"/>
    <property type="molecule type" value="Genomic_DNA"/>
</dbReference>
<dbReference type="Gene3D" id="2.60.40.420">
    <property type="entry name" value="Cupredoxins - blue copper proteins"/>
    <property type="match status" value="3"/>
</dbReference>
<dbReference type="PANTHER" id="PTHR11709">
    <property type="entry name" value="MULTI-COPPER OXIDASE"/>
    <property type="match status" value="1"/>
</dbReference>
<dbReference type="PANTHER" id="PTHR11709:SF87">
    <property type="entry name" value="LACCASE"/>
    <property type="match status" value="1"/>
</dbReference>
<dbReference type="CDD" id="cd13854">
    <property type="entry name" value="CuRO_1_MaLCC_like"/>
    <property type="match status" value="1"/>
</dbReference>
<dbReference type="Pfam" id="PF07732">
    <property type="entry name" value="Cu-oxidase_3"/>
    <property type="match status" value="1"/>
</dbReference>
<evidence type="ECO:0000256" key="6">
    <source>
        <dbReference type="ARBA" id="ARBA00023002"/>
    </source>
</evidence>
<comment type="similarity">
    <text evidence="3">Belongs to the multicopper oxidase family.</text>
</comment>
<evidence type="ECO:0000256" key="8">
    <source>
        <dbReference type="ARBA" id="ARBA00023180"/>
    </source>
</evidence>
<keyword evidence="5" id="KW-0479">Metal-binding</keyword>
<feature type="domain" description="Plastocyanin-like" evidence="11">
    <location>
        <begin position="235"/>
        <end position="379"/>
    </location>
</feature>
<feature type="domain" description="Plastocyanin-like" evidence="13">
    <location>
        <begin position="106"/>
        <end position="221"/>
    </location>
</feature>
<comment type="cofactor">
    <cofactor evidence="2">
        <name>Cu cation</name>
        <dbReference type="ChEBI" id="CHEBI:23378"/>
    </cofactor>
</comment>
<evidence type="ECO:0000256" key="9">
    <source>
        <dbReference type="ARBA" id="ARBA00023185"/>
    </source>
</evidence>
<gene>
    <name evidence="14" type="ORF">B9Z65_604</name>
</gene>
<dbReference type="PROSITE" id="PS00080">
    <property type="entry name" value="MULTICOPPER_OXIDASE2"/>
    <property type="match status" value="1"/>
</dbReference>
<protein>
    <recommendedName>
        <fullName evidence="4">laccase</fullName>
        <ecNumber evidence="4">1.10.3.2</ecNumber>
    </recommendedName>
</protein>
<dbReference type="AlphaFoldDB" id="A0A2P8AJ46"/>
<feature type="domain" description="Plastocyanin-like" evidence="12">
    <location>
        <begin position="458"/>
        <end position="586"/>
    </location>
</feature>
<comment type="caution">
    <text evidence="14">The sequence shown here is derived from an EMBL/GenBank/DDBJ whole genome shotgun (WGS) entry which is preliminary data.</text>
</comment>
<evidence type="ECO:0000259" key="13">
    <source>
        <dbReference type="Pfam" id="PF07732"/>
    </source>
</evidence>
<keyword evidence="8" id="KW-0325">Glycoprotein</keyword>
<keyword evidence="7" id="KW-0186">Copper</keyword>
<dbReference type="InterPro" id="IPR001117">
    <property type="entry name" value="Cu-oxidase_2nd"/>
</dbReference>
<dbReference type="Proteomes" id="UP000243723">
    <property type="component" value="Unassembled WGS sequence"/>
</dbReference>
<sequence>MYTSTLLAGCLSLLATCASAQGGAGHKYLHGADGMGRMVRQHKQIVKKQAPSLVADGAASPTLVADGACTHGPRNRACWRDGFSVATDFDQKHPTNGKTRTYNFEISEAPCNPDGNGEVMCQLVNGQYPGPVLWAEWGDYLSINVKNSLPANGTSLHWHGIRQLNSPGSDGVNGITECPIAPGDSFTYEFQATQFGTSWYHSHFSVQYGAGVAGPIVIDGPATANYDIDLGSFWVTDWYYEGAWNLNVQALQALQQGGGPSPADTILVNGTGKSANGGSYAQVTLQPGKKHRLRLINPSVDNYIRVKLDNHPLTIISADFIPTTPMPNNDWILFGPGQRYDVVFGANATAGSYWFRAEVAGDCLSSNNGKGRAVFTYEGQQPTEPADSNEAPPQDGCNELLPVPFWKQPVDSATFDNQVEDLTVALTQASFTTNGKNLVAWALNFTAMNIDWGYPTLQYVMDGNNSFPKSYDVIEIPNQGTWTYWIVQTLQNTLGPDAIAAPPPPHPIHLHGHDFFVIGHGNGQFDRASAALNFNNPPRRDTATLPSKGWLALAFPANNPGTWLMHCHIAVHIGQGLGVQFLESKNQIVMPDQGKFKSQCDNWNKFQAGMPYKKYDSGL</sequence>
<organism evidence="14 15">
    <name type="scientific">Elsinoe australis</name>
    <dbReference type="NCBI Taxonomy" id="40998"/>
    <lineage>
        <taxon>Eukaryota</taxon>
        <taxon>Fungi</taxon>
        <taxon>Dikarya</taxon>
        <taxon>Ascomycota</taxon>
        <taxon>Pezizomycotina</taxon>
        <taxon>Dothideomycetes</taxon>
        <taxon>Dothideomycetidae</taxon>
        <taxon>Myriangiales</taxon>
        <taxon>Elsinoaceae</taxon>
        <taxon>Elsinoe</taxon>
    </lineage>
</organism>
<dbReference type="OrthoDB" id="2121828at2759"/>
<dbReference type="InterPro" id="IPR002355">
    <property type="entry name" value="Cu_oxidase_Cu_BS"/>
</dbReference>
<dbReference type="FunFam" id="2.60.40.420:FF:000045">
    <property type="entry name" value="Laccase 2"/>
    <property type="match status" value="1"/>
</dbReference>
<evidence type="ECO:0000313" key="14">
    <source>
        <dbReference type="EMBL" id="PSK60454.1"/>
    </source>
</evidence>
<dbReference type="CDD" id="cd13880">
    <property type="entry name" value="CuRO_2_MaLCC_like"/>
    <property type="match status" value="1"/>
</dbReference>
<keyword evidence="15" id="KW-1185">Reference proteome</keyword>
<dbReference type="InterPro" id="IPR008972">
    <property type="entry name" value="Cupredoxin"/>
</dbReference>
<dbReference type="GO" id="GO:0052716">
    <property type="term" value="F:hydroquinone:oxygen oxidoreductase activity"/>
    <property type="evidence" value="ECO:0007669"/>
    <property type="project" value="UniProtKB-EC"/>
</dbReference>
<dbReference type="InterPro" id="IPR011706">
    <property type="entry name" value="Cu-oxidase_C"/>
</dbReference>
<dbReference type="InterPro" id="IPR011707">
    <property type="entry name" value="Cu-oxidase-like_N"/>
</dbReference>
<evidence type="ECO:0000259" key="11">
    <source>
        <dbReference type="Pfam" id="PF00394"/>
    </source>
</evidence>
<keyword evidence="10" id="KW-0732">Signal</keyword>
<dbReference type="InterPro" id="IPR045087">
    <property type="entry name" value="Cu-oxidase_fam"/>
</dbReference>
<comment type="catalytic activity">
    <reaction evidence="1">
        <text>4 hydroquinone + O2 = 4 benzosemiquinone + 2 H2O</text>
        <dbReference type="Rhea" id="RHEA:11276"/>
        <dbReference type="ChEBI" id="CHEBI:15377"/>
        <dbReference type="ChEBI" id="CHEBI:15379"/>
        <dbReference type="ChEBI" id="CHEBI:17594"/>
        <dbReference type="ChEBI" id="CHEBI:17977"/>
        <dbReference type="EC" id="1.10.3.2"/>
    </reaction>
</comment>
<evidence type="ECO:0000256" key="10">
    <source>
        <dbReference type="SAM" id="SignalP"/>
    </source>
</evidence>
<evidence type="ECO:0000259" key="12">
    <source>
        <dbReference type="Pfam" id="PF07731"/>
    </source>
</evidence>
<feature type="signal peptide" evidence="10">
    <location>
        <begin position="1"/>
        <end position="20"/>
    </location>
</feature>
<evidence type="ECO:0000256" key="3">
    <source>
        <dbReference type="ARBA" id="ARBA00010609"/>
    </source>
</evidence>
<dbReference type="EC" id="1.10.3.2" evidence="4"/>
<dbReference type="GO" id="GO:0046274">
    <property type="term" value="P:lignin catabolic process"/>
    <property type="evidence" value="ECO:0007669"/>
    <property type="project" value="UniProtKB-KW"/>
</dbReference>
<proteinExistence type="inferred from homology"/>
<dbReference type="Pfam" id="PF07731">
    <property type="entry name" value="Cu-oxidase_2"/>
    <property type="match status" value="1"/>
</dbReference>
<name>A0A2P8AJ46_9PEZI</name>
<keyword evidence="9" id="KW-0439">Lignin degradation</keyword>
<evidence type="ECO:0000313" key="15">
    <source>
        <dbReference type="Proteomes" id="UP000243723"/>
    </source>
</evidence>
<evidence type="ECO:0000256" key="7">
    <source>
        <dbReference type="ARBA" id="ARBA00023008"/>
    </source>
</evidence>
<reference evidence="14 15" key="1">
    <citation type="submission" date="2017-05" db="EMBL/GenBank/DDBJ databases">
        <title>Draft genome sequence of Elsinoe australis.</title>
        <authorList>
            <person name="Cheng Q."/>
        </authorList>
    </citation>
    <scope>NUCLEOTIDE SEQUENCE [LARGE SCALE GENOMIC DNA]</scope>
    <source>
        <strain evidence="14 15">NL1</strain>
    </source>
</reference>
<dbReference type="CDD" id="cd13901">
    <property type="entry name" value="CuRO_3_MaLCC_like"/>
    <property type="match status" value="1"/>
</dbReference>
<evidence type="ECO:0000256" key="4">
    <source>
        <dbReference type="ARBA" id="ARBA00012297"/>
    </source>
</evidence>
<feature type="chain" id="PRO_5015119891" description="laccase" evidence="10">
    <location>
        <begin position="21"/>
        <end position="619"/>
    </location>
</feature>
<evidence type="ECO:0000256" key="5">
    <source>
        <dbReference type="ARBA" id="ARBA00022723"/>
    </source>
</evidence>
<dbReference type="PROSITE" id="PS00079">
    <property type="entry name" value="MULTICOPPER_OXIDASE1"/>
    <property type="match status" value="1"/>
</dbReference>
<evidence type="ECO:0000256" key="2">
    <source>
        <dbReference type="ARBA" id="ARBA00001935"/>
    </source>
</evidence>
<dbReference type="GO" id="GO:0005507">
    <property type="term" value="F:copper ion binding"/>
    <property type="evidence" value="ECO:0007669"/>
    <property type="project" value="InterPro"/>
</dbReference>
<accession>A0A2P8AJ46</accession>
<keyword evidence="6" id="KW-0560">Oxidoreductase</keyword>
<dbReference type="STRING" id="40998.A0A2P8AJ46"/>
<evidence type="ECO:0000256" key="1">
    <source>
        <dbReference type="ARBA" id="ARBA00000349"/>
    </source>
</evidence>
<dbReference type="Pfam" id="PF00394">
    <property type="entry name" value="Cu-oxidase"/>
    <property type="match status" value="1"/>
</dbReference>
<dbReference type="SUPFAM" id="SSF49503">
    <property type="entry name" value="Cupredoxins"/>
    <property type="match status" value="3"/>
</dbReference>